<comment type="caution">
    <text evidence="1">The sequence shown here is derived from an EMBL/GenBank/DDBJ whole genome shotgun (WGS) entry which is preliminary data.</text>
</comment>
<organism evidence="1 2">
    <name type="scientific">Streptomyces similanensis</name>
    <dbReference type="NCBI Taxonomy" id="1274988"/>
    <lineage>
        <taxon>Bacteria</taxon>
        <taxon>Bacillati</taxon>
        <taxon>Actinomycetota</taxon>
        <taxon>Actinomycetes</taxon>
        <taxon>Kitasatosporales</taxon>
        <taxon>Streptomycetaceae</taxon>
        <taxon>Streptomyces</taxon>
    </lineage>
</organism>
<protein>
    <recommendedName>
        <fullName evidence="3">Integrase</fullName>
    </recommendedName>
</protein>
<accession>A0ABP9KTS0</accession>
<dbReference type="EMBL" id="BAABKC010000070">
    <property type="protein sequence ID" value="GAA5065829.1"/>
    <property type="molecule type" value="Genomic_DNA"/>
</dbReference>
<evidence type="ECO:0000313" key="1">
    <source>
        <dbReference type="EMBL" id="GAA5065829.1"/>
    </source>
</evidence>
<evidence type="ECO:0008006" key="3">
    <source>
        <dbReference type="Google" id="ProtNLM"/>
    </source>
</evidence>
<keyword evidence="2" id="KW-1185">Reference proteome</keyword>
<dbReference type="Proteomes" id="UP001500124">
    <property type="component" value="Unassembled WGS sequence"/>
</dbReference>
<proteinExistence type="predicted"/>
<reference evidence="2" key="1">
    <citation type="journal article" date="2019" name="Int. J. Syst. Evol. Microbiol.">
        <title>The Global Catalogue of Microorganisms (GCM) 10K type strain sequencing project: providing services to taxonomists for standard genome sequencing and annotation.</title>
        <authorList>
            <consortium name="The Broad Institute Genomics Platform"/>
            <consortium name="The Broad Institute Genome Sequencing Center for Infectious Disease"/>
            <person name="Wu L."/>
            <person name="Ma J."/>
        </authorList>
    </citation>
    <scope>NUCLEOTIDE SEQUENCE [LARGE SCALE GENOMIC DNA]</scope>
    <source>
        <strain evidence="2">JCM 18410</strain>
    </source>
</reference>
<evidence type="ECO:0000313" key="2">
    <source>
        <dbReference type="Proteomes" id="UP001500124"/>
    </source>
</evidence>
<name>A0ABP9KTS0_9ACTN</name>
<sequence length="61" mass="7335">MAAREIPVCLLTEFRLRPWETNARARLRVLRSYMWTLLESDRVDTQQKADVQQNVDVRFKN</sequence>
<gene>
    <name evidence="1" type="ORF">GCM10023336_46970</name>
</gene>